<evidence type="ECO:0000313" key="2">
    <source>
        <dbReference type="EMBL" id="QNB45236.1"/>
    </source>
</evidence>
<dbReference type="InterPro" id="IPR027417">
    <property type="entry name" value="P-loop_NTPase"/>
</dbReference>
<comment type="similarity">
    <text evidence="1">Belongs to the asp23 family.</text>
</comment>
<accession>A0A7G6DZI2</accession>
<dbReference type="AlphaFoldDB" id="A0A7G6DZI2"/>
<dbReference type="RefSeq" id="WP_034422715.1">
    <property type="nucleotide sequence ID" value="NZ_CP045798.1"/>
</dbReference>
<keyword evidence="3" id="KW-1185">Reference proteome</keyword>
<dbReference type="Proteomes" id="UP000515847">
    <property type="component" value="Chromosome"/>
</dbReference>
<evidence type="ECO:0000256" key="1">
    <source>
        <dbReference type="ARBA" id="ARBA00005721"/>
    </source>
</evidence>
<gene>
    <name evidence="2" type="ORF">BR63_02245</name>
</gene>
<evidence type="ECO:0000313" key="3">
    <source>
        <dbReference type="Proteomes" id="UP000515847"/>
    </source>
</evidence>
<dbReference type="EMBL" id="CP045798">
    <property type="protein sequence ID" value="QNB45236.1"/>
    <property type="molecule type" value="Genomic_DNA"/>
</dbReference>
<sequence length="270" mass="30387">MEVYALVGPSGTGKSHRAMVVAYEHGIDTVIDDGLLIKDGLKLAGQSAKREATAMQAVKRAIFLDKEHAQQVRQRLLEENPERVLVLGTSARMVEKITDALEIPRPSKIIKIEDIATEREMKLAKELRENHGMHVIPVPTIEVKRDFPGYLVDPLKYFFSKKNEPRRKIGEKSIIRPKFSLMGKLIITEHVVAQITTYVVLQTQGVTQVNKVNVEMREEGVTVRLEITARYGGFLPDIARNAQKYVQNNLENLTGLIVYGVHIVIKSLDV</sequence>
<dbReference type="InterPro" id="IPR005531">
    <property type="entry name" value="Asp23"/>
</dbReference>
<dbReference type="SUPFAM" id="SSF52540">
    <property type="entry name" value="P-loop containing nucleoside triphosphate hydrolases"/>
    <property type="match status" value="1"/>
</dbReference>
<proteinExistence type="inferred from homology"/>
<organism evidence="2 3">
    <name type="scientific">Thermanaerosceptrum fracticalcis</name>
    <dbReference type="NCBI Taxonomy" id="1712410"/>
    <lineage>
        <taxon>Bacteria</taxon>
        <taxon>Bacillati</taxon>
        <taxon>Bacillota</taxon>
        <taxon>Clostridia</taxon>
        <taxon>Eubacteriales</taxon>
        <taxon>Peptococcaceae</taxon>
        <taxon>Thermanaerosceptrum</taxon>
    </lineage>
</organism>
<reference evidence="2 3" key="1">
    <citation type="journal article" date="2019" name="Front. Microbiol.">
        <title>Thermoanaerosceptrum fracticalcis gen. nov. sp. nov., a Novel Fumarate-Fermenting Microorganism From a Deep Fractured Carbonate Aquifer of the US Great Basin.</title>
        <authorList>
            <person name="Hamilton-Brehm S.D."/>
            <person name="Stewart L.E."/>
            <person name="Zavarin M."/>
            <person name="Caldwell M."/>
            <person name="Lawson P.A."/>
            <person name="Onstott T.C."/>
            <person name="Grzymski J."/>
            <person name="Neveux I."/>
            <person name="Lollar B.S."/>
            <person name="Russell C.E."/>
            <person name="Moser D.P."/>
        </authorList>
    </citation>
    <scope>NUCLEOTIDE SEQUENCE [LARGE SCALE GENOMIC DNA]</scope>
    <source>
        <strain evidence="2 3">DRI-13</strain>
    </source>
</reference>
<dbReference type="OrthoDB" id="5429664at2"/>
<dbReference type="KEGG" id="tfr:BR63_02245"/>
<name>A0A7G6DZI2_THEFR</name>
<dbReference type="Pfam" id="PF03780">
    <property type="entry name" value="Asp23"/>
    <property type="match status" value="1"/>
</dbReference>
<protein>
    <submittedName>
        <fullName evidence="2">Asp23/Gls24 family envelope stress response protein</fullName>
    </submittedName>
</protein>